<dbReference type="PANTHER" id="PTHR11839">
    <property type="entry name" value="UDP/ADP-SUGAR PYROPHOSPHATASE"/>
    <property type="match status" value="1"/>
</dbReference>
<dbReference type="EMBL" id="NPDN01000001">
    <property type="protein sequence ID" value="PJZ27432.1"/>
    <property type="molecule type" value="Genomic_DNA"/>
</dbReference>
<sequence length="161" mass="18785">MDKPYRKNVGMVVFNSKGEVLVGERLNFKGSWQFPQGGIDDGEDPNSAAQRELLEEVGIQDAKIICEYPSWINYDFPESLHLSSNLKKYRGQTQKWYLLYWDGKAEDCDLTVHEQEFERVRFIPFQECLSTVVSFKKDVYQKLVQEFEPKILDFMKKGPSS</sequence>
<dbReference type="InterPro" id="IPR022927">
    <property type="entry name" value="RppH"/>
</dbReference>
<dbReference type="AlphaFoldDB" id="A0A2M9XIP9"/>
<dbReference type="InterPro" id="IPR020476">
    <property type="entry name" value="Nudix_hydrolase"/>
</dbReference>
<dbReference type="Pfam" id="PF00293">
    <property type="entry name" value="NUDIX"/>
    <property type="match status" value="1"/>
</dbReference>
<dbReference type="PROSITE" id="PS51462">
    <property type="entry name" value="NUDIX"/>
    <property type="match status" value="1"/>
</dbReference>
<dbReference type="Proteomes" id="UP000232196">
    <property type="component" value="Unassembled WGS sequence"/>
</dbReference>
<keyword evidence="6" id="KW-1185">Reference proteome</keyword>
<name>A0A2M9XIP9_9LEPT</name>
<dbReference type="NCBIfam" id="NF001938">
    <property type="entry name" value="PRK00714.1-5"/>
    <property type="match status" value="1"/>
</dbReference>
<evidence type="ECO:0000313" key="5">
    <source>
        <dbReference type="EMBL" id="PJZ27432.1"/>
    </source>
</evidence>
<evidence type="ECO:0000259" key="4">
    <source>
        <dbReference type="PROSITE" id="PS51462"/>
    </source>
</evidence>
<gene>
    <name evidence="5" type="ORF">CH357_02465</name>
</gene>
<dbReference type="GO" id="GO:0034432">
    <property type="term" value="F:bis(5'-adenosyl)-pentaphosphatase activity"/>
    <property type="evidence" value="ECO:0007669"/>
    <property type="project" value="TreeGrafter"/>
</dbReference>
<dbReference type="PROSITE" id="PS00893">
    <property type="entry name" value="NUDIX_BOX"/>
    <property type="match status" value="1"/>
</dbReference>
<dbReference type="GO" id="GO:0019693">
    <property type="term" value="P:ribose phosphate metabolic process"/>
    <property type="evidence" value="ECO:0007669"/>
    <property type="project" value="TreeGrafter"/>
</dbReference>
<protein>
    <submittedName>
        <fullName evidence="5">RNA pyrophosphohydrolase</fullName>
    </submittedName>
</protein>
<keyword evidence="2 3" id="KW-0378">Hydrolase</keyword>
<comment type="cofactor">
    <cofactor evidence="1">
        <name>Mn(2+)</name>
        <dbReference type="ChEBI" id="CHEBI:29035"/>
    </cofactor>
</comment>
<dbReference type="Gene3D" id="3.90.79.10">
    <property type="entry name" value="Nucleoside Triphosphate Pyrophosphohydrolase"/>
    <property type="match status" value="1"/>
</dbReference>
<dbReference type="GO" id="GO:0006753">
    <property type="term" value="P:nucleoside phosphate metabolic process"/>
    <property type="evidence" value="ECO:0007669"/>
    <property type="project" value="TreeGrafter"/>
</dbReference>
<feature type="domain" description="Nudix hydrolase" evidence="4">
    <location>
        <begin position="4"/>
        <end position="145"/>
    </location>
</feature>
<dbReference type="PRINTS" id="PR00502">
    <property type="entry name" value="NUDIXFAMILY"/>
</dbReference>
<evidence type="ECO:0000313" key="6">
    <source>
        <dbReference type="Proteomes" id="UP000232196"/>
    </source>
</evidence>
<dbReference type="SUPFAM" id="SSF55811">
    <property type="entry name" value="Nudix"/>
    <property type="match status" value="1"/>
</dbReference>
<dbReference type="PANTHER" id="PTHR11839:SF22">
    <property type="entry name" value="NUDIX HYDROLASE 26, CHLOROPLASTIC"/>
    <property type="match status" value="1"/>
</dbReference>
<dbReference type="CDD" id="cd03671">
    <property type="entry name" value="NUDIX_Ap4A_hydrolase_plant_like"/>
    <property type="match status" value="1"/>
</dbReference>
<evidence type="ECO:0000256" key="3">
    <source>
        <dbReference type="RuleBase" id="RU003476"/>
    </source>
</evidence>
<proteinExistence type="inferred from homology"/>
<reference evidence="5 6" key="1">
    <citation type="submission" date="2017-07" db="EMBL/GenBank/DDBJ databases">
        <title>Leptospira spp. isolated from tropical soils.</title>
        <authorList>
            <person name="Thibeaux R."/>
            <person name="Iraola G."/>
            <person name="Ferres I."/>
            <person name="Bierque E."/>
            <person name="Girault D."/>
            <person name="Soupe-Gilbert M.-E."/>
            <person name="Picardeau M."/>
            <person name="Goarant C."/>
        </authorList>
    </citation>
    <scope>NUCLEOTIDE SEQUENCE [LARGE SCALE GENOMIC DNA]</scope>
    <source>
        <strain evidence="5 6">MCA1-C-A1</strain>
    </source>
</reference>
<dbReference type="InterPro" id="IPR015797">
    <property type="entry name" value="NUDIX_hydrolase-like_dom_sf"/>
</dbReference>
<comment type="similarity">
    <text evidence="3">Belongs to the Nudix hydrolase family.</text>
</comment>
<dbReference type="OrthoDB" id="9787476at2"/>
<dbReference type="NCBIfam" id="NF001936">
    <property type="entry name" value="PRK00714.1-3"/>
    <property type="match status" value="1"/>
</dbReference>
<dbReference type="GO" id="GO:0008893">
    <property type="term" value="F:guanosine-3',5'-bis(diphosphate) 3'-diphosphatase activity"/>
    <property type="evidence" value="ECO:0007669"/>
    <property type="project" value="TreeGrafter"/>
</dbReference>
<dbReference type="InterPro" id="IPR020084">
    <property type="entry name" value="NUDIX_hydrolase_CS"/>
</dbReference>
<dbReference type="RefSeq" id="WP_100705167.1">
    <property type="nucleotide sequence ID" value="NZ_NPDL01000010.1"/>
</dbReference>
<evidence type="ECO:0000256" key="1">
    <source>
        <dbReference type="ARBA" id="ARBA00001936"/>
    </source>
</evidence>
<comment type="caution">
    <text evidence="5">The sequence shown here is derived from an EMBL/GenBank/DDBJ whole genome shotgun (WGS) entry which is preliminary data.</text>
</comment>
<dbReference type="InterPro" id="IPR000086">
    <property type="entry name" value="NUDIX_hydrolase_dom"/>
</dbReference>
<evidence type="ECO:0000256" key="2">
    <source>
        <dbReference type="ARBA" id="ARBA00022801"/>
    </source>
</evidence>
<organism evidence="5 6">
    <name type="scientific">Leptospira hartskeerlii</name>
    <dbReference type="NCBI Taxonomy" id="2023177"/>
    <lineage>
        <taxon>Bacteria</taxon>
        <taxon>Pseudomonadati</taxon>
        <taxon>Spirochaetota</taxon>
        <taxon>Spirochaetia</taxon>
        <taxon>Leptospirales</taxon>
        <taxon>Leptospiraceae</taxon>
        <taxon>Leptospira</taxon>
    </lineage>
</organism>
<accession>A0A2M9XIP9</accession>